<accession>A0A501WXQ9</accession>
<evidence type="ECO:0000256" key="6">
    <source>
        <dbReference type="SAM" id="Phobius"/>
    </source>
</evidence>
<dbReference type="AlphaFoldDB" id="A0A501WXQ9"/>
<sequence length="387" mass="42294">MTSRGPRAGNEDPLKRLDSYILAQLLGALGFFVLVFTGVVWLTQAVRLIDTVIASGQGAAIFLTFSALVMPQVLVIVLPLSAIGAALYAINRLYGESELVVMMAAGLGPLGLIRPVAIFGAIMGAAMAAVLLFLVPAAGTALADRTQAIRSDLAQALIVERQFIHPMPGITLFISDTSRQGEMAGIFLNDQREFARPVTYSAEHAILVREGMEARLVMRDGVAITLDARSQQINTVKFDQFVFDLSDLLREQSTRIPRPSEYWVLDLLRPSAEMLASGRYSAGDFVAEGHYKLTLPILAVIYPLIALVTILAGGYRRSGFGRRVIVAVGVALILQILTFATRSQVQERPMAWPLMYLPILLGFAYVAILTRRLSRPRRRSRRAEAPA</sequence>
<comment type="subcellular location">
    <subcellularLocation>
        <location evidence="1">Cell membrane</location>
        <topology evidence="1">Multi-pass membrane protein</topology>
    </subcellularLocation>
</comment>
<feature type="transmembrane region" description="Helical" evidence="6">
    <location>
        <begin position="112"/>
        <end position="135"/>
    </location>
</feature>
<evidence type="ECO:0000256" key="5">
    <source>
        <dbReference type="ARBA" id="ARBA00023136"/>
    </source>
</evidence>
<keyword evidence="8" id="KW-1185">Reference proteome</keyword>
<keyword evidence="2" id="KW-1003">Cell membrane</keyword>
<evidence type="ECO:0000313" key="7">
    <source>
        <dbReference type="EMBL" id="TPE52964.1"/>
    </source>
</evidence>
<dbReference type="PANTHER" id="PTHR33529">
    <property type="entry name" value="SLR0882 PROTEIN-RELATED"/>
    <property type="match status" value="1"/>
</dbReference>
<evidence type="ECO:0000256" key="2">
    <source>
        <dbReference type="ARBA" id="ARBA00022475"/>
    </source>
</evidence>
<evidence type="ECO:0000256" key="3">
    <source>
        <dbReference type="ARBA" id="ARBA00022692"/>
    </source>
</evidence>
<name>A0A501WXQ9_9RHOB</name>
<organism evidence="7 8">
    <name type="scientific">Amaricoccus solimangrovi</name>
    <dbReference type="NCBI Taxonomy" id="2589815"/>
    <lineage>
        <taxon>Bacteria</taxon>
        <taxon>Pseudomonadati</taxon>
        <taxon>Pseudomonadota</taxon>
        <taxon>Alphaproteobacteria</taxon>
        <taxon>Rhodobacterales</taxon>
        <taxon>Paracoccaceae</taxon>
        <taxon>Amaricoccus</taxon>
    </lineage>
</organism>
<comment type="caution">
    <text evidence="7">The sequence shown here is derived from an EMBL/GenBank/DDBJ whole genome shotgun (WGS) entry which is preliminary data.</text>
</comment>
<dbReference type="EMBL" id="VFRP01000002">
    <property type="protein sequence ID" value="TPE52964.1"/>
    <property type="molecule type" value="Genomic_DNA"/>
</dbReference>
<dbReference type="GO" id="GO:0043190">
    <property type="term" value="C:ATP-binding cassette (ABC) transporter complex"/>
    <property type="evidence" value="ECO:0007669"/>
    <property type="project" value="TreeGrafter"/>
</dbReference>
<feature type="transmembrane region" description="Helical" evidence="6">
    <location>
        <begin position="73"/>
        <end position="91"/>
    </location>
</feature>
<evidence type="ECO:0000256" key="4">
    <source>
        <dbReference type="ARBA" id="ARBA00022989"/>
    </source>
</evidence>
<dbReference type="InterPro" id="IPR005495">
    <property type="entry name" value="LptG/LptF_permease"/>
</dbReference>
<dbReference type="Pfam" id="PF03739">
    <property type="entry name" value="LptF_LptG"/>
    <property type="match status" value="1"/>
</dbReference>
<dbReference type="PANTHER" id="PTHR33529:SF6">
    <property type="entry name" value="YJGP_YJGQ FAMILY PERMEASE"/>
    <property type="match status" value="1"/>
</dbReference>
<feature type="transmembrane region" description="Helical" evidence="6">
    <location>
        <begin position="324"/>
        <end position="342"/>
    </location>
</feature>
<feature type="transmembrane region" description="Helical" evidence="6">
    <location>
        <begin position="48"/>
        <end position="67"/>
    </location>
</feature>
<gene>
    <name evidence="7" type="ORF">FJM51_02745</name>
</gene>
<feature type="transmembrane region" description="Helical" evidence="6">
    <location>
        <begin position="20"/>
        <end position="41"/>
    </location>
</feature>
<evidence type="ECO:0000313" key="8">
    <source>
        <dbReference type="Proteomes" id="UP000319255"/>
    </source>
</evidence>
<dbReference type="Proteomes" id="UP000319255">
    <property type="component" value="Unassembled WGS sequence"/>
</dbReference>
<feature type="transmembrane region" description="Helical" evidence="6">
    <location>
        <begin position="293"/>
        <end position="312"/>
    </location>
</feature>
<keyword evidence="4 6" id="KW-1133">Transmembrane helix</keyword>
<dbReference type="GO" id="GO:0015920">
    <property type="term" value="P:lipopolysaccharide transport"/>
    <property type="evidence" value="ECO:0007669"/>
    <property type="project" value="TreeGrafter"/>
</dbReference>
<reference evidence="7 8" key="1">
    <citation type="submission" date="2019-06" db="EMBL/GenBank/DDBJ databases">
        <title>A novel bacterium of genus Amaricoccus, isolated from marine sediment.</title>
        <authorList>
            <person name="Huang H."/>
            <person name="Mo K."/>
            <person name="Hu Y."/>
        </authorList>
    </citation>
    <scope>NUCLEOTIDE SEQUENCE [LARGE SCALE GENOMIC DNA]</scope>
    <source>
        <strain evidence="7 8">HB172011</strain>
    </source>
</reference>
<keyword evidence="3 6" id="KW-0812">Transmembrane</keyword>
<proteinExistence type="predicted"/>
<evidence type="ECO:0000256" key="1">
    <source>
        <dbReference type="ARBA" id="ARBA00004651"/>
    </source>
</evidence>
<dbReference type="OrthoDB" id="8477889at2"/>
<protein>
    <submittedName>
        <fullName evidence="7">LptF/LptG family permease</fullName>
    </submittedName>
</protein>
<keyword evidence="5 6" id="KW-0472">Membrane</keyword>
<feature type="transmembrane region" description="Helical" evidence="6">
    <location>
        <begin position="354"/>
        <end position="373"/>
    </location>
</feature>